<evidence type="ECO:0000259" key="1">
    <source>
        <dbReference type="Pfam" id="PF01261"/>
    </source>
</evidence>
<protein>
    <submittedName>
        <fullName evidence="2">Sugar phosphate isomerase/epimerase</fullName>
    </submittedName>
</protein>
<dbReference type="PANTHER" id="PTHR12110:SF41">
    <property type="entry name" value="INOSOSE DEHYDRATASE"/>
    <property type="match status" value="1"/>
</dbReference>
<reference evidence="2 3" key="1">
    <citation type="submission" date="2018-12" db="EMBL/GenBank/DDBJ databases">
        <title>Draft genome sequence of Haloarcula hispinica strain 18.1, an halophilic archaeon isolated from Chott El Jerid of Southern Tunisia.</title>
        <authorList>
            <person name="Najjari A."/>
            <person name="Ben Dhia O."/>
            <person name="Ferjani R."/>
            <person name="Mahjoubi M."/>
            <person name="Sghaier H."/>
            <person name="Elshahed M."/>
            <person name="Ouzari H.I."/>
            <person name="Cherid A."/>
            <person name="Youssef N."/>
        </authorList>
    </citation>
    <scope>NUCLEOTIDE SEQUENCE [LARGE SCALE GENOMIC DNA]</scope>
    <source>
        <strain evidence="2 3">18.1</strain>
    </source>
</reference>
<dbReference type="InterPro" id="IPR050312">
    <property type="entry name" value="IolE/XylAMocC-like"/>
</dbReference>
<dbReference type="EMBL" id="RZIG01000002">
    <property type="protein sequence ID" value="RYJ10060.1"/>
    <property type="molecule type" value="Genomic_DNA"/>
</dbReference>
<dbReference type="AlphaFoldDB" id="A0A482T525"/>
<dbReference type="GO" id="GO:0016853">
    <property type="term" value="F:isomerase activity"/>
    <property type="evidence" value="ECO:0007669"/>
    <property type="project" value="UniProtKB-KW"/>
</dbReference>
<dbReference type="Proteomes" id="UP000293535">
    <property type="component" value="Unassembled WGS sequence"/>
</dbReference>
<dbReference type="Gene3D" id="3.20.20.150">
    <property type="entry name" value="Divalent-metal-dependent TIM barrel enzymes"/>
    <property type="match status" value="1"/>
</dbReference>
<keyword evidence="2" id="KW-0413">Isomerase</keyword>
<dbReference type="SUPFAM" id="SSF51658">
    <property type="entry name" value="Xylose isomerase-like"/>
    <property type="match status" value="1"/>
</dbReference>
<sequence>METAIQLWTLRELREPLSDVLDRISAAGYDGVEFAGIGDPGASRHALDEAGLGVAGVHVQLEDLQSDTRTVGNQVRTLDAPYLILPYLDDDHFASESAVESTVTLLEMLAAEFDRPLLYHNHDHEFVPLGDGTAFDALVDQTTIGFEFDAGWAHAAGQDPVELIRRLDGRVPVVHLKDMTEDGEPTALGDGVVPLQGVVDAAREAGTEWLVFEHDNPEDPVDAIHAGIDGMTPLLR</sequence>
<dbReference type="RefSeq" id="WP_129755445.1">
    <property type="nucleotide sequence ID" value="NZ_JAFKAA010000002.1"/>
</dbReference>
<dbReference type="InterPro" id="IPR013022">
    <property type="entry name" value="Xyl_isomerase-like_TIM-brl"/>
</dbReference>
<proteinExistence type="predicted"/>
<accession>A0A482T525</accession>
<dbReference type="Pfam" id="PF01261">
    <property type="entry name" value="AP_endonuc_2"/>
    <property type="match status" value="1"/>
</dbReference>
<gene>
    <name evidence="2" type="ORF">ELS20_08640</name>
</gene>
<organism evidence="2 3">
    <name type="scientific">Haloarcula hispanica</name>
    <dbReference type="NCBI Taxonomy" id="51589"/>
    <lineage>
        <taxon>Archaea</taxon>
        <taxon>Methanobacteriati</taxon>
        <taxon>Methanobacteriota</taxon>
        <taxon>Stenosarchaea group</taxon>
        <taxon>Halobacteria</taxon>
        <taxon>Halobacteriales</taxon>
        <taxon>Haloarculaceae</taxon>
        <taxon>Haloarcula</taxon>
    </lineage>
</organism>
<name>A0A482T525_HALHI</name>
<dbReference type="InterPro" id="IPR036237">
    <property type="entry name" value="Xyl_isomerase-like_sf"/>
</dbReference>
<comment type="caution">
    <text evidence="2">The sequence shown here is derived from an EMBL/GenBank/DDBJ whole genome shotgun (WGS) entry which is preliminary data.</text>
</comment>
<feature type="domain" description="Xylose isomerase-like TIM barrel" evidence="1">
    <location>
        <begin position="96"/>
        <end position="229"/>
    </location>
</feature>
<evidence type="ECO:0000313" key="2">
    <source>
        <dbReference type="EMBL" id="RYJ10060.1"/>
    </source>
</evidence>
<evidence type="ECO:0000313" key="3">
    <source>
        <dbReference type="Proteomes" id="UP000293535"/>
    </source>
</evidence>
<dbReference type="PANTHER" id="PTHR12110">
    <property type="entry name" value="HYDROXYPYRUVATE ISOMERASE"/>
    <property type="match status" value="1"/>
</dbReference>